<evidence type="ECO:0000313" key="4">
    <source>
        <dbReference type="Ensembl" id="ENSPNYP00000020209.1"/>
    </source>
</evidence>
<dbReference type="GO" id="GO:0006955">
    <property type="term" value="P:immune response"/>
    <property type="evidence" value="ECO:0007669"/>
    <property type="project" value="InterPro"/>
</dbReference>
<accession>A0A3B4GDL2</accession>
<reference evidence="4" key="1">
    <citation type="submission" date="2023-09" db="UniProtKB">
        <authorList>
            <consortium name="Ensembl"/>
        </authorList>
    </citation>
    <scope>IDENTIFICATION</scope>
</reference>
<sequence>HIHYTALILSMCVICFAYFGGKTEVIEPCCVQVTSRNMSADVVGQTYREQPAGSPCVKAIIFHTNDGPLCADPKAQWVKDRKLSCACHFSSPKGNVIFSFLSAHF</sequence>
<feature type="domain" description="Chemokine interleukin-8-like" evidence="3">
    <location>
        <begin position="26"/>
        <end position="83"/>
    </location>
</feature>
<dbReference type="SUPFAM" id="SSF54117">
    <property type="entry name" value="Interleukin 8-like chemokines"/>
    <property type="match status" value="1"/>
</dbReference>
<organism evidence="4">
    <name type="scientific">Pundamilia nyererei</name>
    <dbReference type="NCBI Taxonomy" id="303518"/>
    <lineage>
        <taxon>Eukaryota</taxon>
        <taxon>Metazoa</taxon>
        <taxon>Chordata</taxon>
        <taxon>Craniata</taxon>
        <taxon>Vertebrata</taxon>
        <taxon>Euteleostomi</taxon>
        <taxon>Actinopterygii</taxon>
        <taxon>Neopterygii</taxon>
        <taxon>Teleostei</taxon>
        <taxon>Neoteleostei</taxon>
        <taxon>Acanthomorphata</taxon>
        <taxon>Ovalentaria</taxon>
        <taxon>Cichlomorphae</taxon>
        <taxon>Cichliformes</taxon>
        <taxon>Cichlidae</taxon>
        <taxon>African cichlids</taxon>
        <taxon>Pseudocrenilabrinae</taxon>
        <taxon>Haplochromini</taxon>
        <taxon>Pundamilia</taxon>
    </lineage>
</organism>
<dbReference type="InterPro" id="IPR036048">
    <property type="entry name" value="Interleukin_8-like_sf"/>
</dbReference>
<feature type="chain" id="PRO_5017389676" description="Chemokine interleukin-8-like domain-containing protein" evidence="2">
    <location>
        <begin position="18"/>
        <end position="105"/>
    </location>
</feature>
<feature type="signal peptide" evidence="2">
    <location>
        <begin position="1"/>
        <end position="17"/>
    </location>
</feature>
<keyword evidence="1" id="KW-0202">Cytokine</keyword>
<dbReference type="Pfam" id="PF00048">
    <property type="entry name" value="IL8"/>
    <property type="match status" value="1"/>
</dbReference>
<dbReference type="GO" id="GO:0005615">
    <property type="term" value="C:extracellular space"/>
    <property type="evidence" value="ECO:0007669"/>
    <property type="project" value="UniProtKB-KW"/>
</dbReference>
<dbReference type="InterPro" id="IPR001811">
    <property type="entry name" value="Chemokine_IL8-like_dom"/>
</dbReference>
<dbReference type="Ensembl" id="ENSPNYT00000020706.1">
    <property type="protein sequence ID" value="ENSPNYP00000020209.1"/>
    <property type="gene ID" value="ENSPNYG00000015281.1"/>
</dbReference>
<protein>
    <recommendedName>
        <fullName evidence="3">Chemokine interleukin-8-like domain-containing protein</fullName>
    </recommendedName>
</protein>
<dbReference type="SMART" id="SM00199">
    <property type="entry name" value="SCY"/>
    <property type="match status" value="1"/>
</dbReference>
<dbReference type="Gene3D" id="2.40.50.40">
    <property type="match status" value="1"/>
</dbReference>
<evidence type="ECO:0000259" key="3">
    <source>
        <dbReference type="SMART" id="SM00199"/>
    </source>
</evidence>
<proteinExistence type="predicted"/>
<keyword evidence="2" id="KW-0732">Signal</keyword>
<name>A0A3B4GDL2_9CICH</name>
<evidence type="ECO:0000256" key="2">
    <source>
        <dbReference type="SAM" id="SignalP"/>
    </source>
</evidence>
<dbReference type="AlphaFoldDB" id="A0A3B4GDL2"/>
<dbReference type="CDD" id="cd00169">
    <property type="entry name" value="Chemokine"/>
    <property type="match status" value="1"/>
</dbReference>
<evidence type="ECO:0000256" key="1">
    <source>
        <dbReference type="ARBA" id="ARBA00022514"/>
    </source>
</evidence>
<dbReference type="GO" id="GO:0008009">
    <property type="term" value="F:chemokine activity"/>
    <property type="evidence" value="ECO:0007669"/>
    <property type="project" value="InterPro"/>
</dbReference>
<dbReference type="GeneTree" id="ENSGT01150000287148"/>